<sequence>MRQFHRRCKLNQKQNSHQVQLTALQLTSSPSPQQNLQEIEAHLQQLPDFRPQLVVLPEACLCFGAGDKRQREIAELPGVGPMQDGLAELAKRFNVWLIGGTMPLIDNVDDTKFSATSLVFNPQGECVARYNKMHLFDVDVADKTKSYRESHWTEAGDSVVTVTTEFGTIGLAVCYDVRFPELFRALRNAGADIFVLPSAFTQVTGNAHWHVLTRARAIEQQCFMVAAAQAGEHENGRQTYGHALVIDGWGRILAETETLQPGLATALGNTDSLHKIRQDIPVAKHFNRSKKVIHASTER</sequence>
<evidence type="ECO:0000313" key="2">
    <source>
        <dbReference type="Proteomes" id="UP000293092"/>
    </source>
</evidence>
<accession>A0ACD2HHS2</accession>
<gene>
    <name evidence="1" type="ORF">CWI82_02005</name>
</gene>
<name>A0ACD2HHS2_9GAMM</name>
<protein>
    <submittedName>
        <fullName evidence="1">Amidohydrolase</fullName>
    </submittedName>
</protein>
<organism evidence="1 2">
    <name type="scientific">Pseudidiomarina tainanensis</name>
    <dbReference type="NCBI Taxonomy" id="502365"/>
    <lineage>
        <taxon>Bacteria</taxon>
        <taxon>Pseudomonadati</taxon>
        <taxon>Pseudomonadota</taxon>
        <taxon>Gammaproteobacteria</taxon>
        <taxon>Alteromonadales</taxon>
        <taxon>Idiomarinaceae</taxon>
        <taxon>Pseudidiomarina</taxon>
    </lineage>
</organism>
<keyword evidence="2" id="KW-1185">Reference proteome</keyword>
<dbReference type="Proteomes" id="UP000293092">
    <property type="component" value="Unassembled WGS sequence"/>
</dbReference>
<evidence type="ECO:0000313" key="1">
    <source>
        <dbReference type="EMBL" id="RZQ56110.1"/>
    </source>
</evidence>
<dbReference type="EMBL" id="PIQJ01000001">
    <property type="protein sequence ID" value="RZQ56110.1"/>
    <property type="molecule type" value="Genomic_DNA"/>
</dbReference>
<comment type="caution">
    <text evidence="1">The sequence shown here is derived from an EMBL/GenBank/DDBJ whole genome shotgun (WGS) entry which is preliminary data.</text>
</comment>
<proteinExistence type="predicted"/>
<reference evidence="1" key="1">
    <citation type="submission" date="2017-11" db="EMBL/GenBank/DDBJ databases">
        <title>Comparative genomic and phylogenomic analyses of the family Idiomarinaceae.</title>
        <authorList>
            <person name="Liu Y."/>
            <person name="Shao Z."/>
        </authorList>
    </citation>
    <scope>NUCLEOTIDE SEQUENCE</scope>
    <source>
        <strain evidence="1">PIN1</strain>
    </source>
</reference>